<dbReference type="Proteomes" id="UP000074108">
    <property type="component" value="Unassembled WGS sequence"/>
</dbReference>
<dbReference type="RefSeq" id="WP_059352058.1">
    <property type="nucleotide sequence ID" value="NZ_LDYG01000057.1"/>
</dbReference>
<evidence type="ECO:0000259" key="2">
    <source>
        <dbReference type="Pfam" id="PF23491"/>
    </source>
</evidence>
<reference evidence="3 4" key="1">
    <citation type="journal article" date="2016" name="Front. Microbiol.">
        <title>Microevolution Analysis of Bacillus coahuilensis Unveils Differences in Phosphorus Acquisition Strategies and Their Regulation.</title>
        <authorList>
            <person name="Gomez-Lunar Z."/>
            <person name="Hernandez-Gonzalez I."/>
            <person name="Rodriguez-Torres M.D."/>
            <person name="Souza V."/>
            <person name="Olmedo-Alvarez G."/>
        </authorList>
    </citation>
    <scope>NUCLEOTIDE SEQUENCE [LARGE SCALE GENOMIC DNA]</scope>
    <source>
        <strain evidence="4">p1.1.43</strain>
    </source>
</reference>
<feature type="domain" description="Sublancin immunity protein SunI-like PH" evidence="2">
    <location>
        <begin position="25"/>
        <end position="103"/>
    </location>
</feature>
<accession>A0A147K3W1</accession>
<protein>
    <recommendedName>
        <fullName evidence="2">Sublancin immunity protein SunI-like PH domain-containing protein</fullName>
    </recommendedName>
</protein>
<proteinExistence type="predicted"/>
<feature type="transmembrane region" description="Helical" evidence="1">
    <location>
        <begin position="6"/>
        <end position="28"/>
    </location>
</feature>
<dbReference type="InterPro" id="IPR055365">
    <property type="entry name" value="PH_SunI-like"/>
</dbReference>
<evidence type="ECO:0000256" key="1">
    <source>
        <dbReference type="SAM" id="Phobius"/>
    </source>
</evidence>
<keyword evidence="4" id="KW-1185">Reference proteome</keyword>
<dbReference type="EMBL" id="LDYG01000057">
    <property type="protein sequence ID" value="KUP03977.1"/>
    <property type="molecule type" value="Genomic_DNA"/>
</dbReference>
<keyword evidence="1" id="KW-0812">Transmembrane</keyword>
<evidence type="ECO:0000313" key="4">
    <source>
        <dbReference type="Proteomes" id="UP000074108"/>
    </source>
</evidence>
<name>A0A147K3W1_9BACI</name>
<gene>
    <name evidence="3" type="ORF">Q75_16785</name>
</gene>
<dbReference type="AlphaFoldDB" id="A0A147K3W1"/>
<evidence type="ECO:0000313" key="3">
    <source>
        <dbReference type="EMBL" id="KUP03977.1"/>
    </source>
</evidence>
<dbReference type="OrthoDB" id="2623008at2"/>
<comment type="caution">
    <text evidence="3">The sequence shown here is derived from an EMBL/GenBank/DDBJ whole genome shotgun (WGS) entry which is preliminary data.</text>
</comment>
<keyword evidence="1" id="KW-0472">Membrane</keyword>
<sequence>MEIIVMLLVIAGIIGIIFLNVYFLGTTYKTSEEGVMIRSGLAKIEILYNDIIEVRESEAFAGEKGSQMIGLPMGNPDRLVIKTTKKSYVVSMSGSKTLARKIKENNPKVEVVGSF</sequence>
<dbReference type="Pfam" id="PF23491">
    <property type="entry name" value="bPH_8"/>
    <property type="match status" value="1"/>
</dbReference>
<organism evidence="3 4">
    <name type="scientific">Bacillus coahuilensis p1.1.43</name>
    <dbReference type="NCBI Taxonomy" id="1150625"/>
    <lineage>
        <taxon>Bacteria</taxon>
        <taxon>Bacillati</taxon>
        <taxon>Bacillota</taxon>
        <taxon>Bacilli</taxon>
        <taxon>Bacillales</taxon>
        <taxon>Bacillaceae</taxon>
        <taxon>Bacillus</taxon>
    </lineage>
</organism>
<keyword evidence="1" id="KW-1133">Transmembrane helix</keyword>
<dbReference type="PATRIC" id="fig|1150625.3.peg.3527"/>